<organism evidence="1 2">
    <name type="scientific">Nitrobacter vulgaris</name>
    <dbReference type="NCBI Taxonomy" id="29421"/>
    <lineage>
        <taxon>Bacteria</taxon>
        <taxon>Pseudomonadati</taxon>
        <taxon>Pseudomonadota</taxon>
        <taxon>Alphaproteobacteria</taxon>
        <taxon>Hyphomicrobiales</taxon>
        <taxon>Nitrobacteraceae</taxon>
        <taxon>Nitrobacter</taxon>
    </lineage>
</organism>
<name>A0A1V4HY17_NITVU</name>
<dbReference type="AlphaFoldDB" id="A0A1V4HY17"/>
<sequence>MGYAYEIDEHFVHFYGRDSGLWVISSGLTTTEGKSGTIADWITATFGATDVVAGAREVGETVAGVWRPGVFLYDDIRTALATTDSDRHEALQSMRLLLDRLDELFLYVEPGPASLSTYSHKTRELLILACTELENAWTRYMREADAAPAGKDFTTGDYVKLLAPLFLSEFQLTLKAFPGVAPSRPFHGWTAAQPTKSLPWYDGYNQTKHDRKTHFDKATLKNCIDAVAANLVMFSVRFSPYPLYNEGGTISSLFRQLFEIELKDCRRESFYVPLIKFPDNPNLNLIVIDSANQKMVQPWGVKPFSL</sequence>
<evidence type="ECO:0000313" key="2">
    <source>
        <dbReference type="Proteomes" id="UP000189940"/>
    </source>
</evidence>
<accession>A0A1V4HY17</accession>
<proteinExistence type="predicted"/>
<keyword evidence="2" id="KW-1185">Reference proteome</keyword>
<reference evidence="1 2" key="1">
    <citation type="submission" date="2017-02" db="EMBL/GenBank/DDBJ databases">
        <title>Genome sequence of the nitrite-oxidizing bacterium Nitrobacter vulgaris strain Ab1.</title>
        <authorList>
            <person name="Mellbye B.L."/>
            <person name="Davis E.W."/>
            <person name="Spieck E."/>
            <person name="Chang J.H."/>
            <person name="Bottomley P.J."/>
            <person name="Sayavedra-Soto L.A."/>
        </authorList>
    </citation>
    <scope>NUCLEOTIDE SEQUENCE [LARGE SCALE GENOMIC DNA]</scope>
    <source>
        <strain evidence="1 2">Ab1</strain>
    </source>
</reference>
<dbReference type="Proteomes" id="UP000189940">
    <property type="component" value="Unassembled WGS sequence"/>
</dbReference>
<gene>
    <name evidence="1" type="ORF">B2M20_11680</name>
</gene>
<comment type="caution">
    <text evidence="1">The sequence shown here is derived from an EMBL/GenBank/DDBJ whole genome shotgun (WGS) entry which is preliminary data.</text>
</comment>
<evidence type="ECO:0000313" key="1">
    <source>
        <dbReference type="EMBL" id="OPH82450.1"/>
    </source>
</evidence>
<dbReference type="EMBL" id="MWPQ01000044">
    <property type="protein sequence ID" value="OPH82450.1"/>
    <property type="molecule type" value="Genomic_DNA"/>
</dbReference>
<dbReference type="STRING" id="29421.B2M20_11680"/>
<protein>
    <submittedName>
        <fullName evidence="1">Uncharacterized protein</fullName>
    </submittedName>
</protein>